<evidence type="ECO:0000256" key="3">
    <source>
        <dbReference type="ARBA" id="ARBA00022598"/>
    </source>
</evidence>
<evidence type="ECO:0000313" key="9">
    <source>
        <dbReference type="Proteomes" id="UP000708208"/>
    </source>
</evidence>
<feature type="compositionally biased region" description="Low complexity" evidence="7">
    <location>
        <begin position="798"/>
        <end position="807"/>
    </location>
</feature>
<organism evidence="8 9">
    <name type="scientific">Allacma fusca</name>
    <dbReference type="NCBI Taxonomy" id="39272"/>
    <lineage>
        <taxon>Eukaryota</taxon>
        <taxon>Metazoa</taxon>
        <taxon>Ecdysozoa</taxon>
        <taxon>Arthropoda</taxon>
        <taxon>Hexapoda</taxon>
        <taxon>Collembola</taxon>
        <taxon>Symphypleona</taxon>
        <taxon>Sminthuridae</taxon>
        <taxon>Allacma</taxon>
    </lineage>
</organism>
<dbReference type="Proteomes" id="UP000708208">
    <property type="component" value="Unassembled WGS sequence"/>
</dbReference>
<feature type="region of interest" description="Disordered" evidence="7">
    <location>
        <begin position="882"/>
        <end position="901"/>
    </location>
</feature>
<keyword evidence="9" id="KW-1185">Reference proteome</keyword>
<feature type="region of interest" description="Disordered" evidence="7">
    <location>
        <begin position="1023"/>
        <end position="1090"/>
    </location>
</feature>
<feature type="region of interest" description="Disordered" evidence="7">
    <location>
        <begin position="791"/>
        <end position="811"/>
    </location>
</feature>
<feature type="compositionally biased region" description="Polar residues" evidence="7">
    <location>
        <begin position="59"/>
        <end position="90"/>
    </location>
</feature>
<evidence type="ECO:0000256" key="7">
    <source>
        <dbReference type="SAM" id="MobiDB-lite"/>
    </source>
</evidence>
<evidence type="ECO:0000256" key="5">
    <source>
        <dbReference type="ARBA" id="ARBA00022840"/>
    </source>
</evidence>
<reference evidence="8" key="1">
    <citation type="submission" date="2021-06" db="EMBL/GenBank/DDBJ databases">
        <authorList>
            <person name="Hodson N. C."/>
            <person name="Mongue J. A."/>
            <person name="Jaron S. K."/>
        </authorList>
    </citation>
    <scope>NUCLEOTIDE SEQUENCE</scope>
</reference>
<keyword evidence="5" id="KW-0067">ATP-binding</keyword>
<dbReference type="OrthoDB" id="202825at2759"/>
<keyword evidence="3" id="KW-0436">Ligase</keyword>
<dbReference type="GO" id="GO:0015630">
    <property type="term" value="C:microtubule cytoskeleton"/>
    <property type="evidence" value="ECO:0007669"/>
    <property type="project" value="TreeGrafter"/>
</dbReference>
<dbReference type="GO" id="GO:0070736">
    <property type="term" value="F:protein-glycine ligase activity, initiating"/>
    <property type="evidence" value="ECO:0007669"/>
    <property type="project" value="TreeGrafter"/>
</dbReference>
<comment type="caution">
    <text evidence="8">The sequence shown here is derived from an EMBL/GenBank/DDBJ whole genome shotgun (WGS) entry which is preliminary data.</text>
</comment>
<dbReference type="InterPro" id="IPR051437">
    <property type="entry name" value="TTLL_monoglycylase"/>
</dbReference>
<evidence type="ECO:0000313" key="8">
    <source>
        <dbReference type="EMBL" id="CAG7717987.1"/>
    </source>
</evidence>
<evidence type="ECO:0000256" key="4">
    <source>
        <dbReference type="ARBA" id="ARBA00022741"/>
    </source>
</evidence>
<dbReference type="FunFam" id="3.30.470.20:FF:000032">
    <property type="entry name" value="tubulin monoglycylase TTLL3 isoform X2"/>
    <property type="match status" value="1"/>
</dbReference>
<keyword evidence="2" id="KW-0963">Cytoplasm</keyword>
<evidence type="ECO:0000256" key="2">
    <source>
        <dbReference type="ARBA" id="ARBA00022490"/>
    </source>
</evidence>
<dbReference type="GO" id="GO:0005524">
    <property type="term" value="F:ATP binding"/>
    <property type="evidence" value="ECO:0007669"/>
    <property type="project" value="UniProtKB-KW"/>
</dbReference>
<dbReference type="InterPro" id="IPR004344">
    <property type="entry name" value="TTL/TTLL_fam"/>
</dbReference>
<sequence length="1090" mass="122794">MSKAKETESNPSFSSLPKTSSPDLSPNPSKQKESNAQSDGNHSKTGTMSRTKTGKKRNTSAISDNIKTKLSNVNAKATRSSSNQKKTQSRAALKIKLKPNPILSGKSVSQRSFRPVKKLTWEESRDFRAQIEQAIRGNQIFSLDTTPAYAQIRRSLVQRGWVEKNSALASLHASSDSFEPLSGRSTQTSLTGQIKTKQFHTRHQASMDKPCLEQSPPGLYLGTGETPPEFPGPNAISTGQPVPAFLYDDQSRDHSLPPKLPLVGAFERYGNNGIVSPEGKVDIKWVDFCVQQIENYIKVRKHEDIDWNSTPYVIVPGNWSTFLEQHHNISSEGGKLRAGDTNPQELYEMAREVLQSVAPFWPQLNIDGVNNLWICKPGASSRGNGIYVSNKLSGILKLLVPPLESTTNEINSKKNMNWVVQKYIERPLLIYKTKFDIRQWFIVQDWNPMSVWFYRECYLRFSSQIFTLDDLHRSIHLCNNVVQRKFKNTDFRDPALPEENMWDNYTFQAYLKTLGKEHVWHDIIYPGMKRAILGVLLAGQDSFEFRRNCFELYGADFLVTEDFLPWLIEINGSPTMAASTSVTARLRNQVLEDCVKVVIDHRQNPKAPTGMFELIYKQNYNFKHSSQKIGNTAIGVRKLPAEGYQMKANVPSKVNEPKSLQGIVFSGEIPDALSFPEDQQRSKMSFKNRLVPDHLIKRFQLSDPKMQPPLILPSKLNINKFAENREVTEEFDSSSPFRTLVLRKPVETKEEKLSTMNPTDIPNIPPVEIWHSEKNHKSIKKGPTEEKVLTYDCKDSDSGSGSSNNNSATPSLTVVQNSWSNYMKKSPKINYHGVNSPLSKTLKIVGGQKATNEVSAQSRVRLVPVNDGTPLSSDSRKKILVATKRPSRSSRPSLKTKESFTAKSSQKLYVKRKESEMKSQRKHYYDSRSPIRLESKIATGKIRTQINPGDIFIREMNLTAKYLKRNYPPENVPGQSNNFWSSIYQTTAVKRSSSMFPIGVQKRNSPFGQSSKNEVPGQTVVVQLPGGDKKSKRAVKGKPSIIGKDDEKWLKSENSTPTAKKTPKPGTVPETINSAVKDKNGGKVSRHTLR</sequence>
<dbReference type="GO" id="GO:0060271">
    <property type="term" value="P:cilium assembly"/>
    <property type="evidence" value="ECO:0007669"/>
    <property type="project" value="TreeGrafter"/>
</dbReference>
<evidence type="ECO:0008006" key="10">
    <source>
        <dbReference type="Google" id="ProtNLM"/>
    </source>
</evidence>
<dbReference type="PANTHER" id="PTHR45870">
    <property type="entry name" value="TUBULIN MONOGLYCYLASE TTLL3"/>
    <property type="match status" value="1"/>
</dbReference>
<accession>A0A8J2JH66</accession>
<dbReference type="Pfam" id="PF03133">
    <property type="entry name" value="TTL"/>
    <property type="match status" value="1"/>
</dbReference>
<dbReference type="GO" id="GO:0003341">
    <property type="term" value="P:cilium movement"/>
    <property type="evidence" value="ECO:0007669"/>
    <property type="project" value="TreeGrafter"/>
</dbReference>
<evidence type="ECO:0000256" key="1">
    <source>
        <dbReference type="ARBA" id="ARBA00004245"/>
    </source>
</evidence>
<dbReference type="EMBL" id="CAJVCH010050061">
    <property type="protein sequence ID" value="CAG7717987.1"/>
    <property type="molecule type" value="Genomic_DNA"/>
</dbReference>
<dbReference type="GO" id="GO:0005930">
    <property type="term" value="C:axoneme"/>
    <property type="evidence" value="ECO:0007669"/>
    <property type="project" value="TreeGrafter"/>
</dbReference>
<name>A0A8J2JH66_9HEXA</name>
<dbReference type="PANTHER" id="PTHR45870:SF2">
    <property type="entry name" value="TUBULIN MONOGLYCYLASE TTLL3"/>
    <property type="match status" value="1"/>
</dbReference>
<dbReference type="AlphaFoldDB" id="A0A8J2JH66"/>
<gene>
    <name evidence="8" type="ORF">AFUS01_LOCUS7411</name>
</gene>
<keyword evidence="6" id="KW-0206">Cytoskeleton</keyword>
<feature type="compositionally biased region" description="Polar residues" evidence="7">
    <location>
        <begin position="9"/>
        <end position="51"/>
    </location>
</feature>
<dbReference type="PROSITE" id="PS51221">
    <property type="entry name" value="TTL"/>
    <property type="match status" value="1"/>
</dbReference>
<keyword evidence="4" id="KW-0547">Nucleotide-binding</keyword>
<comment type="subcellular location">
    <subcellularLocation>
        <location evidence="1">Cytoplasm</location>
        <location evidence="1">Cytoskeleton</location>
    </subcellularLocation>
</comment>
<feature type="region of interest" description="Disordered" evidence="7">
    <location>
        <begin position="1"/>
        <end position="94"/>
    </location>
</feature>
<proteinExistence type="predicted"/>
<protein>
    <recommendedName>
        <fullName evidence="10">Tubulin glycylase 3A</fullName>
    </recommendedName>
</protein>
<evidence type="ECO:0000256" key="6">
    <source>
        <dbReference type="ARBA" id="ARBA00023212"/>
    </source>
</evidence>